<dbReference type="PANTHER" id="PTHR34595">
    <property type="entry name" value="BLR5612 PROTEIN"/>
    <property type="match status" value="1"/>
</dbReference>
<dbReference type="RefSeq" id="WP_128199646.1">
    <property type="nucleotide sequence ID" value="NZ_SACT01000006.1"/>
</dbReference>
<dbReference type="SUPFAM" id="SSF56059">
    <property type="entry name" value="Glutathione synthetase ATP-binding domain-like"/>
    <property type="match status" value="1"/>
</dbReference>
<feature type="compositionally biased region" description="Polar residues" evidence="1">
    <location>
        <begin position="401"/>
        <end position="410"/>
    </location>
</feature>
<dbReference type="PANTHER" id="PTHR34595:SF2">
    <property type="entry name" value="BLR2978 PROTEIN"/>
    <property type="match status" value="1"/>
</dbReference>
<feature type="domain" description="Circularly permuted ATP-grasp type 2" evidence="3">
    <location>
        <begin position="99"/>
        <end position="474"/>
    </location>
</feature>
<dbReference type="EMBL" id="SACT01000006">
    <property type="protein sequence ID" value="RVT50136.1"/>
    <property type="molecule type" value="Genomic_DNA"/>
</dbReference>
<accession>A0A3S3SB11</accession>
<gene>
    <name evidence="4" type="ORF">ENE75_17675</name>
</gene>
<dbReference type="InterPro" id="IPR051680">
    <property type="entry name" value="ATP-dep_Glu-Cys_Ligase-2"/>
</dbReference>
<name>A0A3S3SB11_9BURK</name>
<dbReference type="Pfam" id="PF04168">
    <property type="entry name" value="Alpha-E"/>
    <property type="match status" value="1"/>
</dbReference>
<sequence length="850" mass="92491">MSQQTSLPFDPAGEGSAALDALLRHAPPVEAGVWDELRGADGRSRPAWERFARCVPDDAEALDRRVMQVARQLRQDGVTHNVFSDAGAAVRPWSLELLPLLIDPVDWATIEAGVLQRAALLEAVLADCYGPRRLLHDGLLPPSLLLRHPGYLRPLHGVVPAGGQRLHIVAFDIARGADGQWWLVAQRTQGPSGLGYVMHNRLTISRQFPDAFRELRVQHIASSYRRLIDALDQRAQDVAGGHAPRIVLLTPGPYSETWFEQAYLARYLGLPLVEGSDLTVRAERLFLKTVDGLEPVHGVLRRVDDAWCDPLELRPESALGVPGLLQAARAGNVVMANALGSGFLETPALQGFLPGIAQRLLGQNLLMPALPTWWCGEAAAWAGVRPDVVARTPDKLVRSTFPRSGRTSQVHDAPPEIIDADPDAWTVQGRLPFSRTPIWAAGRALPRPALLRVYAIADALGRWHVLPGGMTRVAQRADGSVSMQRGGSSLDTWVMTSGRVDEFSMLPSRLQVEDILGRRRPVTSRTAENLFWLGRYTERTEQLVRLARVVLDLIDADSDAGEPVLATLTALAVRKGLVPEGVPSLLQSPAVFERALLSAIGQPQGGGAWSVAFNLQALAQASQALRERLSAEQWSLIRRMGEDFAAALELPGSTVPDRTQAGEALERLALQLGAVTGAQTDRMTRDHGWRFLTIGRLLDRLIGVAVRFEAFLAGGALASVAGIDLLLELFDSAITFRARYQRHEDLLAVADLLVMDDTNPRAYAGVLRRLRTELRKLPGGEAGAEPLLALLPTAGAGLTPDELRGLDDAAIAARLLTLSRDLARAGERLADAIGERYFALATEDQRMQAV</sequence>
<evidence type="ECO:0000259" key="2">
    <source>
        <dbReference type="Pfam" id="PF04168"/>
    </source>
</evidence>
<dbReference type="InterPro" id="IPR025841">
    <property type="entry name" value="CP_ATPgrasp_2"/>
</dbReference>
<dbReference type="OrthoDB" id="9804079at2"/>
<comment type="caution">
    <text evidence="4">The sequence shown here is derived from an EMBL/GenBank/DDBJ whole genome shotgun (WGS) entry which is preliminary data.</text>
</comment>
<protein>
    <submittedName>
        <fullName evidence="4">Uncharacterized protein</fullName>
    </submittedName>
</protein>
<dbReference type="AlphaFoldDB" id="A0A3S3SB11"/>
<evidence type="ECO:0000313" key="5">
    <source>
        <dbReference type="Proteomes" id="UP000288178"/>
    </source>
</evidence>
<evidence type="ECO:0000256" key="1">
    <source>
        <dbReference type="SAM" id="MobiDB-lite"/>
    </source>
</evidence>
<organism evidence="4 5">
    <name type="scientific">Rubrivivax albus</name>
    <dbReference type="NCBI Taxonomy" id="2499835"/>
    <lineage>
        <taxon>Bacteria</taxon>
        <taxon>Pseudomonadati</taxon>
        <taxon>Pseudomonadota</taxon>
        <taxon>Betaproteobacteria</taxon>
        <taxon>Burkholderiales</taxon>
        <taxon>Sphaerotilaceae</taxon>
        <taxon>Rubrivivax</taxon>
    </lineage>
</organism>
<evidence type="ECO:0000313" key="4">
    <source>
        <dbReference type="EMBL" id="RVT50136.1"/>
    </source>
</evidence>
<dbReference type="Gene3D" id="3.40.50.11290">
    <property type="match status" value="1"/>
</dbReference>
<feature type="domain" description="DUF403" evidence="2">
    <location>
        <begin position="523"/>
        <end position="838"/>
    </location>
</feature>
<proteinExistence type="predicted"/>
<keyword evidence="5" id="KW-1185">Reference proteome</keyword>
<dbReference type="Proteomes" id="UP000288178">
    <property type="component" value="Unassembled WGS sequence"/>
</dbReference>
<feature type="region of interest" description="Disordered" evidence="1">
    <location>
        <begin position="400"/>
        <end position="419"/>
    </location>
</feature>
<dbReference type="InterPro" id="IPR007296">
    <property type="entry name" value="DUF403"/>
</dbReference>
<dbReference type="Pfam" id="PF14403">
    <property type="entry name" value="CP_ATPgrasp_2"/>
    <property type="match status" value="1"/>
</dbReference>
<evidence type="ECO:0000259" key="3">
    <source>
        <dbReference type="Pfam" id="PF14403"/>
    </source>
</evidence>
<reference evidence="4 5" key="1">
    <citation type="submission" date="2019-01" db="EMBL/GenBank/DDBJ databases">
        <authorList>
            <person name="Chen W.-M."/>
        </authorList>
    </citation>
    <scope>NUCLEOTIDE SEQUENCE [LARGE SCALE GENOMIC DNA]</scope>
    <source>
        <strain evidence="4 5">ICH-3</strain>
    </source>
</reference>